<name>A0A5B7EEH3_PORTR</name>
<keyword evidence="3" id="KW-1185">Reference proteome</keyword>
<accession>A0A5B7EEH3</accession>
<evidence type="ECO:0000256" key="1">
    <source>
        <dbReference type="SAM" id="MobiDB-lite"/>
    </source>
</evidence>
<dbReference type="EMBL" id="VSRR010002489">
    <property type="protein sequence ID" value="MPC31709.1"/>
    <property type="molecule type" value="Genomic_DNA"/>
</dbReference>
<feature type="compositionally biased region" description="Basic and acidic residues" evidence="1">
    <location>
        <begin position="98"/>
        <end position="108"/>
    </location>
</feature>
<comment type="caution">
    <text evidence="2">The sequence shown here is derived from an EMBL/GenBank/DDBJ whole genome shotgun (WGS) entry which is preliminary data.</text>
</comment>
<evidence type="ECO:0000313" key="2">
    <source>
        <dbReference type="EMBL" id="MPC31709.1"/>
    </source>
</evidence>
<organism evidence="2 3">
    <name type="scientific">Portunus trituberculatus</name>
    <name type="common">Swimming crab</name>
    <name type="synonym">Neptunus trituberculatus</name>
    <dbReference type="NCBI Taxonomy" id="210409"/>
    <lineage>
        <taxon>Eukaryota</taxon>
        <taxon>Metazoa</taxon>
        <taxon>Ecdysozoa</taxon>
        <taxon>Arthropoda</taxon>
        <taxon>Crustacea</taxon>
        <taxon>Multicrustacea</taxon>
        <taxon>Malacostraca</taxon>
        <taxon>Eumalacostraca</taxon>
        <taxon>Eucarida</taxon>
        <taxon>Decapoda</taxon>
        <taxon>Pleocyemata</taxon>
        <taxon>Brachyura</taxon>
        <taxon>Eubrachyura</taxon>
        <taxon>Portunoidea</taxon>
        <taxon>Portunidae</taxon>
        <taxon>Portuninae</taxon>
        <taxon>Portunus</taxon>
    </lineage>
</organism>
<gene>
    <name evidence="2" type="ORF">E2C01_025006</name>
</gene>
<dbReference type="Proteomes" id="UP000324222">
    <property type="component" value="Unassembled WGS sequence"/>
</dbReference>
<dbReference type="OrthoDB" id="6369589at2759"/>
<evidence type="ECO:0000313" key="3">
    <source>
        <dbReference type="Proteomes" id="UP000324222"/>
    </source>
</evidence>
<reference evidence="2 3" key="1">
    <citation type="submission" date="2019-05" db="EMBL/GenBank/DDBJ databases">
        <title>Another draft genome of Portunus trituberculatus and its Hox gene families provides insights of decapod evolution.</title>
        <authorList>
            <person name="Jeong J.-H."/>
            <person name="Song I."/>
            <person name="Kim S."/>
            <person name="Choi T."/>
            <person name="Kim D."/>
            <person name="Ryu S."/>
            <person name="Kim W."/>
        </authorList>
    </citation>
    <scope>NUCLEOTIDE SEQUENCE [LARGE SCALE GENOMIC DNA]</scope>
    <source>
        <tissue evidence="2">Muscle</tissue>
    </source>
</reference>
<feature type="region of interest" description="Disordered" evidence="1">
    <location>
        <begin position="88"/>
        <end position="117"/>
    </location>
</feature>
<proteinExistence type="predicted"/>
<protein>
    <submittedName>
        <fullName evidence="2">Uncharacterized protein</fullName>
    </submittedName>
</protein>
<dbReference type="AlphaFoldDB" id="A0A5B7EEH3"/>
<feature type="compositionally biased region" description="Low complexity" evidence="1">
    <location>
        <begin position="25"/>
        <end position="34"/>
    </location>
</feature>
<feature type="compositionally biased region" description="Polar residues" evidence="1">
    <location>
        <begin position="1"/>
        <end position="16"/>
    </location>
</feature>
<feature type="region of interest" description="Disordered" evidence="1">
    <location>
        <begin position="1"/>
        <end position="34"/>
    </location>
</feature>
<sequence length="167" mass="18707">MTRELSNTKSSLQLTTIEVPRAAKPEPSSGQQLQSLEGQITHLSDAVSQLLHQRWEDYTDHDTQAQLEALQAKCLRLEGEKASLERVIQNELKRKKPPEKEETPRSSQEEVSPQAISELASRSPTAALDQLIKALGDLPPSTEEIIAKLKSQVNYLMQVISFFPFIC</sequence>